<keyword evidence="5 10" id="KW-0145">Chemotaxis</keyword>
<dbReference type="EMBL" id="JWJD01000001">
    <property type="protein sequence ID" value="KIH77560.1"/>
    <property type="molecule type" value="Genomic_DNA"/>
</dbReference>
<accession>A0A0C2HRV8</accession>
<evidence type="ECO:0000313" key="11">
    <source>
        <dbReference type="EMBL" id="KIH77560.1"/>
    </source>
</evidence>
<keyword evidence="7 10" id="KW-0283">Flagellar rotation</keyword>
<comment type="subcellular location">
    <subcellularLocation>
        <location evidence="2">Cell membrane</location>
        <topology evidence="2">Single-pass membrane protein</topology>
    </subcellularLocation>
</comment>
<evidence type="ECO:0000256" key="7">
    <source>
        <dbReference type="ARBA" id="ARBA00022779"/>
    </source>
</evidence>
<feature type="transmembrane region" description="Helical" evidence="10">
    <location>
        <begin position="21"/>
        <end position="40"/>
    </location>
</feature>
<dbReference type="AlphaFoldDB" id="A0A0C2HRV8"/>
<comment type="similarity">
    <text evidence="3 10">Belongs to the FliL family.</text>
</comment>
<evidence type="ECO:0000256" key="5">
    <source>
        <dbReference type="ARBA" id="ARBA00022500"/>
    </source>
</evidence>
<dbReference type="RefSeq" id="WP_040095704.1">
    <property type="nucleotide sequence ID" value="NZ_JWJD01000001.1"/>
</dbReference>
<sequence>MAEKKKDEQEGGKKSGGKKGLIIAVVVLLAAGIGAGAYFMGSKGALPGAGGAAAAGSSNLASDAVGPMIEIEPFIVNILDNDGTRYLKAALTLEVETVAGRQEVIERMPQLRDAILLVTGNKTFDELNDLQGKLQLRAELLGRVNEILKRDRVRRIYFTEFVVQ</sequence>
<evidence type="ECO:0000256" key="6">
    <source>
        <dbReference type="ARBA" id="ARBA00022692"/>
    </source>
</evidence>
<dbReference type="Proteomes" id="UP000035068">
    <property type="component" value="Unassembled WGS sequence"/>
</dbReference>
<evidence type="ECO:0000256" key="1">
    <source>
        <dbReference type="ARBA" id="ARBA00002254"/>
    </source>
</evidence>
<protein>
    <recommendedName>
        <fullName evidence="10">Flagellar protein FliL</fullName>
    </recommendedName>
</protein>
<evidence type="ECO:0000256" key="4">
    <source>
        <dbReference type="ARBA" id="ARBA00022475"/>
    </source>
</evidence>
<dbReference type="PANTHER" id="PTHR35091">
    <property type="entry name" value="FLAGELLAR PROTEIN FLIL"/>
    <property type="match status" value="1"/>
</dbReference>
<dbReference type="Pfam" id="PF03748">
    <property type="entry name" value="FliL"/>
    <property type="match status" value="1"/>
</dbReference>
<keyword evidence="6 10" id="KW-0812">Transmembrane</keyword>
<gene>
    <name evidence="11" type="ORF">GFER_02405</name>
</gene>
<keyword evidence="9 10" id="KW-0472">Membrane</keyword>
<evidence type="ECO:0000256" key="9">
    <source>
        <dbReference type="ARBA" id="ARBA00023136"/>
    </source>
</evidence>
<keyword evidence="12" id="KW-1185">Reference proteome</keyword>
<evidence type="ECO:0000256" key="2">
    <source>
        <dbReference type="ARBA" id="ARBA00004162"/>
    </source>
</evidence>
<dbReference type="GO" id="GO:0005886">
    <property type="term" value="C:plasma membrane"/>
    <property type="evidence" value="ECO:0007669"/>
    <property type="project" value="UniProtKB-SubCell"/>
</dbReference>
<comment type="function">
    <text evidence="1 10">Controls the rotational direction of flagella during chemotaxis.</text>
</comment>
<evidence type="ECO:0000256" key="8">
    <source>
        <dbReference type="ARBA" id="ARBA00022989"/>
    </source>
</evidence>
<proteinExistence type="inferred from homology"/>
<reference evidence="11 12" key="1">
    <citation type="submission" date="2014-12" db="EMBL/GenBank/DDBJ databases">
        <title>Genomes of Geoalkalibacter ferrihydriticus and Geoalkalibacter subterraneus, two haloalkaliphilic metal-reducing members of the Geobacteraceae.</title>
        <authorList>
            <person name="Badalamenti J.P."/>
            <person name="Torres C.I."/>
            <person name="Krajmalnik-Brown R."/>
            <person name="Bond D.R."/>
        </authorList>
    </citation>
    <scope>NUCLEOTIDE SEQUENCE [LARGE SCALE GENOMIC DNA]</scope>
    <source>
        <strain evidence="11 12">DSM 17813</strain>
    </source>
</reference>
<dbReference type="PANTHER" id="PTHR35091:SF2">
    <property type="entry name" value="FLAGELLAR PROTEIN FLIL"/>
    <property type="match status" value="1"/>
</dbReference>
<name>A0A0C2HRV8_9BACT</name>
<dbReference type="GO" id="GO:0071978">
    <property type="term" value="P:bacterial-type flagellum-dependent swarming motility"/>
    <property type="evidence" value="ECO:0007669"/>
    <property type="project" value="TreeGrafter"/>
</dbReference>
<organism evidence="11 12">
    <name type="scientific">Geoalkalibacter ferrihydriticus DSM 17813</name>
    <dbReference type="NCBI Taxonomy" id="1121915"/>
    <lineage>
        <taxon>Bacteria</taxon>
        <taxon>Pseudomonadati</taxon>
        <taxon>Thermodesulfobacteriota</taxon>
        <taxon>Desulfuromonadia</taxon>
        <taxon>Desulfuromonadales</taxon>
        <taxon>Geoalkalibacteraceae</taxon>
        <taxon>Geoalkalibacter</taxon>
    </lineage>
</organism>
<comment type="caution">
    <text evidence="11">The sequence shown here is derived from an EMBL/GenBank/DDBJ whole genome shotgun (WGS) entry which is preliminary data.</text>
</comment>
<dbReference type="GO" id="GO:0006935">
    <property type="term" value="P:chemotaxis"/>
    <property type="evidence" value="ECO:0007669"/>
    <property type="project" value="UniProtKB-KW"/>
</dbReference>
<keyword evidence="8 10" id="KW-1133">Transmembrane helix</keyword>
<evidence type="ECO:0000313" key="12">
    <source>
        <dbReference type="Proteomes" id="UP000035068"/>
    </source>
</evidence>
<dbReference type="GO" id="GO:0009425">
    <property type="term" value="C:bacterial-type flagellum basal body"/>
    <property type="evidence" value="ECO:0007669"/>
    <property type="project" value="InterPro"/>
</dbReference>
<evidence type="ECO:0000256" key="10">
    <source>
        <dbReference type="RuleBase" id="RU364125"/>
    </source>
</evidence>
<dbReference type="InterPro" id="IPR005503">
    <property type="entry name" value="FliL"/>
</dbReference>
<evidence type="ECO:0000256" key="3">
    <source>
        <dbReference type="ARBA" id="ARBA00008281"/>
    </source>
</evidence>
<keyword evidence="4 10" id="KW-1003">Cell membrane</keyword>